<dbReference type="EMBL" id="JAGMUU010000025">
    <property type="protein sequence ID" value="KAH7123336.1"/>
    <property type="molecule type" value="Genomic_DNA"/>
</dbReference>
<evidence type="ECO:0000313" key="3">
    <source>
        <dbReference type="Proteomes" id="UP000717696"/>
    </source>
</evidence>
<dbReference type="GO" id="GO:0071933">
    <property type="term" value="F:Arp2/3 complex binding"/>
    <property type="evidence" value="ECO:0007669"/>
    <property type="project" value="TreeGrafter"/>
</dbReference>
<dbReference type="AlphaFoldDB" id="A0A9P9DQ99"/>
<name>A0A9P9DQ99_9HYPO</name>
<proteinExistence type="predicted"/>
<dbReference type="Proteomes" id="UP000717696">
    <property type="component" value="Unassembled WGS sequence"/>
</dbReference>
<comment type="caution">
    <text evidence="2">The sequence shown here is derived from an EMBL/GenBank/DDBJ whole genome shotgun (WGS) entry which is preliminary data.</text>
</comment>
<dbReference type="GO" id="GO:0006897">
    <property type="term" value="P:endocytosis"/>
    <property type="evidence" value="ECO:0007669"/>
    <property type="project" value="TreeGrafter"/>
</dbReference>
<protein>
    <recommendedName>
        <fullName evidence="1">SPIN90/Ldb17 leucine-rich domain-containing protein</fullName>
    </recommendedName>
</protein>
<accession>A0A9P9DQ99</accession>
<organism evidence="2 3">
    <name type="scientific">Dactylonectria estremocensis</name>
    <dbReference type="NCBI Taxonomy" id="1079267"/>
    <lineage>
        <taxon>Eukaryota</taxon>
        <taxon>Fungi</taxon>
        <taxon>Dikarya</taxon>
        <taxon>Ascomycota</taxon>
        <taxon>Pezizomycotina</taxon>
        <taxon>Sordariomycetes</taxon>
        <taxon>Hypocreomycetidae</taxon>
        <taxon>Hypocreales</taxon>
        <taxon>Nectriaceae</taxon>
        <taxon>Dactylonectria</taxon>
    </lineage>
</organism>
<dbReference type="GO" id="GO:0051666">
    <property type="term" value="P:actin cortical patch localization"/>
    <property type="evidence" value="ECO:0007669"/>
    <property type="project" value="TreeGrafter"/>
</dbReference>
<sequence>MADFDDAASSPEDEEQLWAELGRCVSSRCDSHETIDDALSSWFDLTTRLRDRCSDSPDGIATCAHMLLASDLFRNNKEYVRSQLVSSLLQGDETGPLHAVTCFLLLDGCQDETVFPRMIDTACFPRLLELINGRQHIDQLLHRHLLQLMYEMVRVHRLRVDDFVQVNDEFVHFLFSLIEEVTDEVRDPYHDPTTRVLLVLNEQYMVASVGSATDPSSPTSPLTNRIVKCLSLHGPSFRTFQENIILLLSHETEMSLQLLILKLLYLLFTNKATYEYFYTSDLRVLLDVIIRNLMDLPDEKIALRHVYLRVLHPLLAHTQFNQPPHYKQDKILRVLNILRGSHNARFAPADETTLRLVDRCFRIKWVAEADQSCSPGSGEPRCHASS</sequence>
<gene>
    <name evidence="2" type="ORF">B0J13DRAFT_589200</name>
</gene>
<evidence type="ECO:0000259" key="1">
    <source>
        <dbReference type="Pfam" id="PF09431"/>
    </source>
</evidence>
<dbReference type="Pfam" id="PF09431">
    <property type="entry name" value="SPIN90_LRD"/>
    <property type="match status" value="1"/>
</dbReference>
<dbReference type="InterPro" id="IPR018556">
    <property type="entry name" value="SPIN90/Ldb17_LRD"/>
</dbReference>
<dbReference type="OrthoDB" id="445362at2759"/>
<reference evidence="2" key="1">
    <citation type="journal article" date="2021" name="Nat. Commun.">
        <title>Genetic determinants of endophytism in the Arabidopsis root mycobiome.</title>
        <authorList>
            <person name="Mesny F."/>
            <person name="Miyauchi S."/>
            <person name="Thiergart T."/>
            <person name="Pickel B."/>
            <person name="Atanasova L."/>
            <person name="Karlsson M."/>
            <person name="Huettel B."/>
            <person name="Barry K.W."/>
            <person name="Haridas S."/>
            <person name="Chen C."/>
            <person name="Bauer D."/>
            <person name="Andreopoulos W."/>
            <person name="Pangilinan J."/>
            <person name="LaButti K."/>
            <person name="Riley R."/>
            <person name="Lipzen A."/>
            <person name="Clum A."/>
            <person name="Drula E."/>
            <person name="Henrissat B."/>
            <person name="Kohler A."/>
            <person name="Grigoriev I.V."/>
            <person name="Martin F.M."/>
            <person name="Hacquard S."/>
        </authorList>
    </citation>
    <scope>NUCLEOTIDE SEQUENCE</scope>
    <source>
        <strain evidence="2">MPI-CAGE-AT-0021</strain>
    </source>
</reference>
<feature type="domain" description="SPIN90/Ldb17 leucine-rich" evidence="1">
    <location>
        <begin position="187"/>
        <end position="331"/>
    </location>
</feature>
<dbReference type="PANTHER" id="PTHR13357">
    <property type="entry name" value="SH3 ADAPTER PROTEIN SPIN90 NCK INTERACTING PROTEIN WITH SH3 DOMAIN"/>
    <property type="match status" value="1"/>
</dbReference>
<keyword evidence="3" id="KW-1185">Reference proteome</keyword>
<dbReference type="InterPro" id="IPR030125">
    <property type="entry name" value="SPIN90/Ldb17"/>
</dbReference>
<dbReference type="GO" id="GO:0030479">
    <property type="term" value="C:actin cortical patch"/>
    <property type="evidence" value="ECO:0007669"/>
    <property type="project" value="TreeGrafter"/>
</dbReference>
<dbReference type="PANTHER" id="PTHR13357:SF1">
    <property type="entry name" value="NCK-INTERACTING PROTEIN WITH SH3 DOMAIN"/>
    <property type="match status" value="1"/>
</dbReference>
<evidence type="ECO:0000313" key="2">
    <source>
        <dbReference type="EMBL" id="KAH7123336.1"/>
    </source>
</evidence>
<dbReference type="GO" id="GO:0000147">
    <property type="term" value="P:actin cortical patch assembly"/>
    <property type="evidence" value="ECO:0007669"/>
    <property type="project" value="TreeGrafter"/>
</dbReference>